<dbReference type="GO" id="GO:0006412">
    <property type="term" value="P:translation"/>
    <property type="evidence" value="ECO:0007669"/>
    <property type="project" value="InterPro"/>
</dbReference>
<dbReference type="InterPro" id="IPR000597">
    <property type="entry name" value="Ribosomal_uL3"/>
</dbReference>
<evidence type="ECO:0000256" key="7">
    <source>
        <dbReference type="ARBA" id="ARBA00035209"/>
    </source>
</evidence>
<feature type="region of interest" description="Disordered" evidence="9">
    <location>
        <begin position="195"/>
        <end position="236"/>
    </location>
</feature>
<evidence type="ECO:0000256" key="6">
    <source>
        <dbReference type="ARBA" id="ARBA00023274"/>
    </source>
</evidence>
<organism evidence="10 11">
    <name type="scientific">Zostera marina</name>
    <name type="common">Eelgrass</name>
    <dbReference type="NCBI Taxonomy" id="29655"/>
    <lineage>
        <taxon>Eukaryota</taxon>
        <taxon>Viridiplantae</taxon>
        <taxon>Streptophyta</taxon>
        <taxon>Embryophyta</taxon>
        <taxon>Tracheophyta</taxon>
        <taxon>Spermatophyta</taxon>
        <taxon>Magnoliopsida</taxon>
        <taxon>Liliopsida</taxon>
        <taxon>Zosteraceae</taxon>
        <taxon>Zostera</taxon>
    </lineage>
</organism>
<dbReference type="PANTHER" id="PTHR11229:SF8">
    <property type="entry name" value="LARGE RIBOSOMAL SUBUNIT PROTEIN UL3M"/>
    <property type="match status" value="1"/>
</dbReference>
<dbReference type="InterPro" id="IPR009000">
    <property type="entry name" value="Transl_B-barrel_sf"/>
</dbReference>
<dbReference type="STRING" id="29655.A0A0K9PIN5"/>
<evidence type="ECO:0000256" key="3">
    <source>
        <dbReference type="ARBA" id="ARBA00022946"/>
    </source>
</evidence>
<dbReference type="AlphaFoldDB" id="A0A0K9PIN5"/>
<dbReference type="GO" id="GO:0003735">
    <property type="term" value="F:structural constituent of ribosome"/>
    <property type="evidence" value="ECO:0000318"/>
    <property type="project" value="GO_Central"/>
</dbReference>
<proteinExistence type="inferred from homology"/>
<dbReference type="InterPro" id="IPR019926">
    <property type="entry name" value="Ribosomal_uL3_CS"/>
</dbReference>
<keyword evidence="4 8" id="KW-0689">Ribosomal protein</keyword>
<dbReference type="FunFam" id="3.30.160.810:FF:000001">
    <property type="entry name" value="50S ribosomal protein L3"/>
    <property type="match status" value="1"/>
</dbReference>
<keyword evidence="6 8" id="KW-0687">Ribonucleoprotein</keyword>
<gene>
    <name evidence="10" type="ORF">ZOSMA_24G01150</name>
</gene>
<keyword evidence="11" id="KW-1185">Reference proteome</keyword>
<dbReference type="FunFam" id="2.40.30.10:FF:000004">
    <property type="entry name" value="50S ribosomal protein L3"/>
    <property type="match status" value="1"/>
</dbReference>
<keyword evidence="3" id="KW-0809">Transit peptide</keyword>
<dbReference type="HAMAP" id="MF_01325_B">
    <property type="entry name" value="Ribosomal_uL3_B"/>
    <property type="match status" value="1"/>
</dbReference>
<dbReference type="Proteomes" id="UP000036987">
    <property type="component" value="Unassembled WGS sequence"/>
</dbReference>
<sequence length="321" mass="35130">MSAASRGILSRIWSVSISTGVVRPAVSPSLMRCRWFSGSTESASVADDVSVVSSQERKTWIAEERVMGPKSKRTGAVAVKCGMTTLWDKWGRRVPITVLWLDDNVVSQVKTLDKEGISALQIGAGQKKAKQLTKPELGHFRAQGIPLKRKLHEFPVSEDALLPVGTPINVRHFIPGQYVDITGITRGKGFQGGMKRHGFSGMPASHGASKSHRSIGSTGNRDQPGKVEKGRKMPGRMGGVQCTMKNVWVYKIEPARNLMWVKGQVPGAEGSFIYIKDAFCKKPDISTLPFPTYFIPEEEEISKLEPLIADLGEIDPLMTAS</sequence>
<evidence type="ECO:0000256" key="4">
    <source>
        <dbReference type="ARBA" id="ARBA00022980"/>
    </source>
</evidence>
<dbReference type="PANTHER" id="PTHR11229">
    <property type="entry name" value="50S RIBOSOMAL PROTEIN L3"/>
    <property type="match status" value="1"/>
</dbReference>
<dbReference type="EMBL" id="LFYR01000864">
    <property type="protein sequence ID" value="KMZ68092.1"/>
    <property type="molecule type" value="Genomic_DNA"/>
</dbReference>
<evidence type="ECO:0000256" key="5">
    <source>
        <dbReference type="ARBA" id="ARBA00023128"/>
    </source>
</evidence>
<dbReference type="Gene3D" id="2.40.30.10">
    <property type="entry name" value="Translation factors"/>
    <property type="match status" value="1"/>
</dbReference>
<dbReference type="SUPFAM" id="SSF50447">
    <property type="entry name" value="Translation proteins"/>
    <property type="match status" value="1"/>
</dbReference>
<dbReference type="InterPro" id="IPR019927">
    <property type="entry name" value="Ribosomal_uL3_bac/org-type"/>
</dbReference>
<dbReference type="GO" id="GO:0005762">
    <property type="term" value="C:mitochondrial large ribosomal subunit"/>
    <property type="evidence" value="ECO:0000318"/>
    <property type="project" value="GO_Central"/>
</dbReference>
<dbReference type="PROSITE" id="PS00474">
    <property type="entry name" value="RIBOSOMAL_L3"/>
    <property type="match status" value="1"/>
</dbReference>
<dbReference type="NCBIfam" id="TIGR03625">
    <property type="entry name" value="L3_bact"/>
    <property type="match status" value="1"/>
</dbReference>
<accession>A0A0K9PIN5</accession>
<protein>
    <recommendedName>
        <fullName evidence="7">Large ribosomal subunit protein uL3m</fullName>
    </recommendedName>
</protein>
<keyword evidence="5" id="KW-0496">Mitochondrion</keyword>
<evidence type="ECO:0000256" key="9">
    <source>
        <dbReference type="SAM" id="MobiDB-lite"/>
    </source>
</evidence>
<dbReference type="Pfam" id="PF00297">
    <property type="entry name" value="Ribosomal_L3"/>
    <property type="match status" value="1"/>
</dbReference>
<evidence type="ECO:0000256" key="8">
    <source>
        <dbReference type="RuleBase" id="RU003905"/>
    </source>
</evidence>
<evidence type="ECO:0000256" key="1">
    <source>
        <dbReference type="ARBA" id="ARBA00004173"/>
    </source>
</evidence>
<evidence type="ECO:0000256" key="2">
    <source>
        <dbReference type="ARBA" id="ARBA00006540"/>
    </source>
</evidence>
<evidence type="ECO:0000313" key="11">
    <source>
        <dbReference type="Proteomes" id="UP000036987"/>
    </source>
</evidence>
<name>A0A0K9PIN5_ZOSMR</name>
<comment type="subcellular location">
    <subcellularLocation>
        <location evidence="1">Mitochondrion</location>
    </subcellularLocation>
</comment>
<dbReference type="Gene3D" id="3.30.160.810">
    <property type="match status" value="1"/>
</dbReference>
<dbReference type="OrthoDB" id="274683at2759"/>
<reference evidence="11" key="1">
    <citation type="journal article" date="2016" name="Nature">
        <title>The genome of the seagrass Zostera marina reveals angiosperm adaptation to the sea.</title>
        <authorList>
            <person name="Olsen J.L."/>
            <person name="Rouze P."/>
            <person name="Verhelst B."/>
            <person name="Lin Y.-C."/>
            <person name="Bayer T."/>
            <person name="Collen J."/>
            <person name="Dattolo E."/>
            <person name="De Paoli E."/>
            <person name="Dittami S."/>
            <person name="Maumus F."/>
            <person name="Michel G."/>
            <person name="Kersting A."/>
            <person name="Lauritano C."/>
            <person name="Lohaus R."/>
            <person name="Toepel M."/>
            <person name="Tonon T."/>
            <person name="Vanneste K."/>
            <person name="Amirebrahimi M."/>
            <person name="Brakel J."/>
            <person name="Bostroem C."/>
            <person name="Chovatia M."/>
            <person name="Grimwood J."/>
            <person name="Jenkins J.W."/>
            <person name="Jueterbock A."/>
            <person name="Mraz A."/>
            <person name="Stam W.T."/>
            <person name="Tice H."/>
            <person name="Bornberg-Bauer E."/>
            <person name="Green P.J."/>
            <person name="Pearson G.A."/>
            <person name="Procaccini G."/>
            <person name="Duarte C.M."/>
            <person name="Schmutz J."/>
            <person name="Reusch T.B.H."/>
            <person name="Van de Peer Y."/>
        </authorList>
    </citation>
    <scope>NUCLEOTIDE SEQUENCE [LARGE SCALE GENOMIC DNA]</scope>
    <source>
        <strain evidence="11">cv. Finnish</strain>
    </source>
</reference>
<comment type="similarity">
    <text evidence="2 8">Belongs to the universal ribosomal protein uL3 family.</text>
</comment>
<evidence type="ECO:0000313" key="10">
    <source>
        <dbReference type="EMBL" id="KMZ68092.1"/>
    </source>
</evidence>
<comment type="caution">
    <text evidence="10">The sequence shown here is derived from an EMBL/GenBank/DDBJ whole genome shotgun (WGS) entry which is preliminary data.</text>
</comment>
<dbReference type="OMA" id="IGIYPMW"/>